<dbReference type="GO" id="GO:0005524">
    <property type="term" value="F:ATP binding"/>
    <property type="evidence" value="ECO:0007669"/>
    <property type="project" value="UniProtKB-KW"/>
</dbReference>
<dbReference type="AlphaFoldDB" id="A0AAE1MKR0"/>
<dbReference type="Proteomes" id="UP001293593">
    <property type="component" value="Unassembled WGS sequence"/>
</dbReference>
<keyword evidence="8" id="KW-1185">Reference proteome</keyword>
<keyword evidence="1" id="KW-0436">Ligase</keyword>
<protein>
    <recommendedName>
        <fullName evidence="6">Aminoacyl-tRNA synthetase class II (D/K/N) domain-containing protein</fullName>
    </recommendedName>
</protein>
<evidence type="ECO:0000256" key="2">
    <source>
        <dbReference type="ARBA" id="ARBA00022741"/>
    </source>
</evidence>
<keyword evidence="4" id="KW-0648">Protein biosynthesis</keyword>
<evidence type="ECO:0000256" key="4">
    <source>
        <dbReference type="ARBA" id="ARBA00022917"/>
    </source>
</evidence>
<dbReference type="GO" id="GO:0006421">
    <property type="term" value="P:asparaginyl-tRNA aminoacylation"/>
    <property type="evidence" value="ECO:0007669"/>
    <property type="project" value="TreeGrafter"/>
</dbReference>
<organism evidence="7 8">
    <name type="scientific">Acacia crassicarpa</name>
    <name type="common">northern wattle</name>
    <dbReference type="NCBI Taxonomy" id="499986"/>
    <lineage>
        <taxon>Eukaryota</taxon>
        <taxon>Viridiplantae</taxon>
        <taxon>Streptophyta</taxon>
        <taxon>Embryophyta</taxon>
        <taxon>Tracheophyta</taxon>
        <taxon>Spermatophyta</taxon>
        <taxon>Magnoliopsida</taxon>
        <taxon>eudicotyledons</taxon>
        <taxon>Gunneridae</taxon>
        <taxon>Pentapetalae</taxon>
        <taxon>rosids</taxon>
        <taxon>fabids</taxon>
        <taxon>Fabales</taxon>
        <taxon>Fabaceae</taxon>
        <taxon>Caesalpinioideae</taxon>
        <taxon>mimosoid clade</taxon>
        <taxon>Acacieae</taxon>
        <taxon>Acacia</taxon>
    </lineage>
</organism>
<sequence length="169" mass="19506">MPASLVFSRPYQSPLNEVIDILMKVTDKKFETNVQWGVSLTTEHLSYLADNIFKRPVIIYNYPKEAKPFFVRVNDDMRTVAAFDLVAPKVGVIVSGGENEERLDVIMSRIEESGLPREKYEWYLDLRRHGTVKNSGFTLRFDLLILFITGLTDVRDVIPFHRSHGKIMN</sequence>
<proteinExistence type="predicted"/>
<dbReference type="Gene3D" id="3.30.930.10">
    <property type="entry name" value="Bira Bifunctional Protein, Domain 2"/>
    <property type="match status" value="1"/>
</dbReference>
<dbReference type="SUPFAM" id="SSF55681">
    <property type="entry name" value="Class II aaRS and biotin synthetases"/>
    <property type="match status" value="1"/>
</dbReference>
<feature type="domain" description="Aminoacyl-tRNA synthetase class II (D/K/N)" evidence="6">
    <location>
        <begin position="35"/>
        <end position="162"/>
    </location>
</feature>
<keyword evidence="2" id="KW-0547">Nucleotide-binding</keyword>
<dbReference type="InterPro" id="IPR045864">
    <property type="entry name" value="aa-tRNA-synth_II/BPL/LPL"/>
</dbReference>
<dbReference type="PANTHER" id="PTHR22594:SF36">
    <property type="entry name" value="ASPARAGINE--TRNA LIGASE, CYTOPLASMIC 2"/>
    <property type="match status" value="1"/>
</dbReference>
<gene>
    <name evidence="7" type="ORF">QN277_024881</name>
</gene>
<comment type="caution">
    <text evidence="7">The sequence shown here is derived from an EMBL/GenBank/DDBJ whole genome shotgun (WGS) entry which is preliminary data.</text>
</comment>
<evidence type="ECO:0000256" key="3">
    <source>
        <dbReference type="ARBA" id="ARBA00022840"/>
    </source>
</evidence>
<dbReference type="PANTHER" id="PTHR22594">
    <property type="entry name" value="ASPARTYL/LYSYL-TRNA SYNTHETASE"/>
    <property type="match status" value="1"/>
</dbReference>
<dbReference type="GO" id="GO:0005739">
    <property type="term" value="C:mitochondrion"/>
    <property type="evidence" value="ECO:0007669"/>
    <property type="project" value="TreeGrafter"/>
</dbReference>
<evidence type="ECO:0000256" key="5">
    <source>
        <dbReference type="ARBA" id="ARBA00023146"/>
    </source>
</evidence>
<reference evidence="7" key="1">
    <citation type="submission" date="2023-10" db="EMBL/GenBank/DDBJ databases">
        <title>Chromosome-level genome of the transformable northern wattle, Acacia crassicarpa.</title>
        <authorList>
            <person name="Massaro I."/>
            <person name="Sinha N.R."/>
            <person name="Poethig S."/>
            <person name="Leichty A.R."/>
        </authorList>
    </citation>
    <scope>NUCLEOTIDE SEQUENCE</scope>
    <source>
        <strain evidence="7">Acra3RX</strain>
        <tissue evidence="7">Leaf</tissue>
    </source>
</reference>
<dbReference type="GO" id="GO:0004816">
    <property type="term" value="F:asparagine-tRNA ligase activity"/>
    <property type="evidence" value="ECO:0007669"/>
    <property type="project" value="TreeGrafter"/>
</dbReference>
<keyword evidence="5" id="KW-0030">Aminoacyl-tRNA synthetase</keyword>
<evidence type="ECO:0000313" key="8">
    <source>
        <dbReference type="Proteomes" id="UP001293593"/>
    </source>
</evidence>
<dbReference type="InterPro" id="IPR004364">
    <property type="entry name" value="Aa-tRNA-synt_II"/>
</dbReference>
<dbReference type="Pfam" id="PF00152">
    <property type="entry name" value="tRNA-synt_2"/>
    <property type="match status" value="1"/>
</dbReference>
<accession>A0AAE1MKR0</accession>
<keyword evidence="3" id="KW-0067">ATP-binding</keyword>
<evidence type="ECO:0000259" key="6">
    <source>
        <dbReference type="Pfam" id="PF00152"/>
    </source>
</evidence>
<dbReference type="EMBL" id="JAWXYG010000007">
    <property type="protein sequence ID" value="KAK4268195.1"/>
    <property type="molecule type" value="Genomic_DNA"/>
</dbReference>
<evidence type="ECO:0000313" key="7">
    <source>
        <dbReference type="EMBL" id="KAK4268195.1"/>
    </source>
</evidence>
<name>A0AAE1MKR0_9FABA</name>
<evidence type="ECO:0000256" key="1">
    <source>
        <dbReference type="ARBA" id="ARBA00022598"/>
    </source>
</evidence>